<organism evidence="2 3">
    <name type="scientific">Carnegiea gigantea</name>
    <dbReference type="NCBI Taxonomy" id="171969"/>
    <lineage>
        <taxon>Eukaryota</taxon>
        <taxon>Viridiplantae</taxon>
        <taxon>Streptophyta</taxon>
        <taxon>Embryophyta</taxon>
        <taxon>Tracheophyta</taxon>
        <taxon>Spermatophyta</taxon>
        <taxon>Magnoliopsida</taxon>
        <taxon>eudicotyledons</taxon>
        <taxon>Gunneridae</taxon>
        <taxon>Pentapetalae</taxon>
        <taxon>Caryophyllales</taxon>
        <taxon>Cactineae</taxon>
        <taxon>Cactaceae</taxon>
        <taxon>Cactoideae</taxon>
        <taxon>Echinocereeae</taxon>
        <taxon>Carnegiea</taxon>
    </lineage>
</organism>
<name>A0A9Q1JF89_9CARY</name>
<evidence type="ECO:0000313" key="2">
    <source>
        <dbReference type="EMBL" id="KAJ8421667.1"/>
    </source>
</evidence>
<feature type="compositionally biased region" description="Basic and acidic residues" evidence="1">
    <location>
        <begin position="11"/>
        <end position="29"/>
    </location>
</feature>
<reference evidence="2" key="1">
    <citation type="submission" date="2022-04" db="EMBL/GenBank/DDBJ databases">
        <title>Carnegiea gigantea Genome sequencing and assembly v2.</title>
        <authorList>
            <person name="Copetti D."/>
            <person name="Sanderson M.J."/>
            <person name="Burquez A."/>
            <person name="Wojciechowski M.F."/>
        </authorList>
    </citation>
    <scope>NUCLEOTIDE SEQUENCE</scope>
    <source>
        <strain evidence="2">SGP5-SGP5p</strain>
        <tissue evidence="2">Aerial part</tissue>
    </source>
</reference>
<protein>
    <submittedName>
        <fullName evidence="2">Uncharacterized protein</fullName>
    </submittedName>
</protein>
<dbReference type="Proteomes" id="UP001153076">
    <property type="component" value="Unassembled WGS sequence"/>
</dbReference>
<proteinExistence type="predicted"/>
<feature type="region of interest" description="Disordered" evidence="1">
    <location>
        <begin position="1"/>
        <end position="29"/>
    </location>
</feature>
<accession>A0A9Q1JF89</accession>
<gene>
    <name evidence="2" type="ORF">Cgig2_007972</name>
</gene>
<sequence length="171" mass="19650">MDETTLTSEGEEVKEHERHNKSVEDETKVEDQIGVSKVKELLPKARTPLKKVRKVAAELMSNVLIRDMPKTSKSTVLVLSQDSYESKGLTRLRRISWALEFHPWVSQEDKQALPKGVVLLDSEPNIPIPEMHVLNYDVQDVRMRCMMSSAHCHHCCRVLLLIVHRQLFNAL</sequence>
<keyword evidence="3" id="KW-1185">Reference proteome</keyword>
<comment type="caution">
    <text evidence="2">The sequence shown here is derived from an EMBL/GenBank/DDBJ whole genome shotgun (WGS) entry which is preliminary data.</text>
</comment>
<evidence type="ECO:0000313" key="3">
    <source>
        <dbReference type="Proteomes" id="UP001153076"/>
    </source>
</evidence>
<evidence type="ECO:0000256" key="1">
    <source>
        <dbReference type="SAM" id="MobiDB-lite"/>
    </source>
</evidence>
<dbReference type="EMBL" id="JAKOGI010002605">
    <property type="protein sequence ID" value="KAJ8421667.1"/>
    <property type="molecule type" value="Genomic_DNA"/>
</dbReference>
<dbReference type="AlphaFoldDB" id="A0A9Q1JF89"/>